<comment type="caution">
    <text evidence="2">The sequence shown here is derived from an EMBL/GenBank/DDBJ whole genome shotgun (WGS) entry which is preliminary data.</text>
</comment>
<feature type="region of interest" description="Disordered" evidence="1">
    <location>
        <begin position="1"/>
        <end position="34"/>
    </location>
</feature>
<dbReference type="Proteomes" id="UP000554482">
    <property type="component" value="Unassembled WGS sequence"/>
</dbReference>
<gene>
    <name evidence="2" type="ORF">FRX31_024845</name>
</gene>
<keyword evidence="3" id="KW-1185">Reference proteome</keyword>
<name>A0A7J6VKB4_THATH</name>
<organism evidence="2 3">
    <name type="scientific">Thalictrum thalictroides</name>
    <name type="common">Rue-anemone</name>
    <name type="synonym">Anemone thalictroides</name>
    <dbReference type="NCBI Taxonomy" id="46969"/>
    <lineage>
        <taxon>Eukaryota</taxon>
        <taxon>Viridiplantae</taxon>
        <taxon>Streptophyta</taxon>
        <taxon>Embryophyta</taxon>
        <taxon>Tracheophyta</taxon>
        <taxon>Spermatophyta</taxon>
        <taxon>Magnoliopsida</taxon>
        <taxon>Ranunculales</taxon>
        <taxon>Ranunculaceae</taxon>
        <taxon>Thalictroideae</taxon>
        <taxon>Thalictrum</taxon>
    </lineage>
</organism>
<proteinExistence type="predicted"/>
<protein>
    <submittedName>
        <fullName evidence="2">Uncharacterized protein</fullName>
    </submittedName>
</protein>
<reference evidence="2 3" key="1">
    <citation type="submission" date="2020-06" db="EMBL/GenBank/DDBJ databases">
        <title>Transcriptomic and genomic resources for Thalictrum thalictroides and T. hernandezii: Facilitating candidate gene discovery in an emerging model plant lineage.</title>
        <authorList>
            <person name="Arias T."/>
            <person name="Riano-Pachon D.M."/>
            <person name="Di Stilio V.S."/>
        </authorList>
    </citation>
    <scope>NUCLEOTIDE SEQUENCE [LARGE SCALE GENOMIC DNA]</scope>
    <source>
        <strain evidence="3">cv. WT478/WT964</strain>
        <tissue evidence="2">Leaves</tissue>
    </source>
</reference>
<dbReference type="EMBL" id="JABWDY010030511">
    <property type="protein sequence ID" value="KAF5185566.1"/>
    <property type="molecule type" value="Genomic_DNA"/>
</dbReference>
<evidence type="ECO:0000256" key="1">
    <source>
        <dbReference type="SAM" id="MobiDB-lite"/>
    </source>
</evidence>
<accession>A0A7J6VKB4</accession>
<sequence>MEYEAMRKTEIRRRKTKGTETPISSNQSQQLGGKNVVVLHREEGIGKTQVTTRVVGDISHSDQTP</sequence>
<evidence type="ECO:0000313" key="3">
    <source>
        <dbReference type="Proteomes" id="UP000554482"/>
    </source>
</evidence>
<feature type="compositionally biased region" description="Polar residues" evidence="1">
    <location>
        <begin position="19"/>
        <end position="32"/>
    </location>
</feature>
<dbReference type="AlphaFoldDB" id="A0A7J6VKB4"/>
<evidence type="ECO:0000313" key="2">
    <source>
        <dbReference type="EMBL" id="KAF5185566.1"/>
    </source>
</evidence>